<feature type="region of interest" description="Disordered" evidence="1">
    <location>
        <begin position="1"/>
        <end position="41"/>
    </location>
</feature>
<feature type="compositionally biased region" description="Polar residues" evidence="1">
    <location>
        <begin position="1"/>
        <end position="10"/>
    </location>
</feature>
<keyword evidence="3" id="KW-1185">Reference proteome</keyword>
<evidence type="ECO:0000313" key="2">
    <source>
        <dbReference type="EnsemblPlants" id="TuG1812G0700001670.01.T01.cds246994"/>
    </source>
</evidence>
<dbReference type="Gramene" id="TuG1812G0700001670.01.T01">
    <property type="protein sequence ID" value="TuG1812G0700001670.01.T01.cds246994"/>
    <property type="gene ID" value="TuG1812G0700001670.01"/>
</dbReference>
<reference evidence="2" key="2">
    <citation type="submission" date="2018-03" db="EMBL/GenBank/DDBJ databases">
        <title>The Triticum urartu genome reveals the dynamic nature of wheat genome evolution.</title>
        <authorList>
            <person name="Ling H."/>
            <person name="Ma B."/>
            <person name="Shi X."/>
            <person name="Liu H."/>
            <person name="Dong L."/>
            <person name="Sun H."/>
            <person name="Cao Y."/>
            <person name="Gao Q."/>
            <person name="Zheng S."/>
            <person name="Li Y."/>
            <person name="Yu Y."/>
            <person name="Du H."/>
            <person name="Qi M."/>
            <person name="Li Y."/>
            <person name="Yu H."/>
            <person name="Cui Y."/>
            <person name="Wang N."/>
            <person name="Chen C."/>
            <person name="Wu H."/>
            <person name="Zhao Y."/>
            <person name="Zhang J."/>
            <person name="Li Y."/>
            <person name="Zhou W."/>
            <person name="Zhang B."/>
            <person name="Hu W."/>
            <person name="Eijk M."/>
            <person name="Tang J."/>
            <person name="Witsenboer H."/>
            <person name="Zhao S."/>
            <person name="Li Z."/>
            <person name="Zhang A."/>
            <person name="Wang D."/>
            <person name="Liang C."/>
        </authorList>
    </citation>
    <scope>NUCLEOTIDE SEQUENCE [LARGE SCALE GENOMIC DNA]</scope>
    <source>
        <strain evidence="2">cv. G1812</strain>
    </source>
</reference>
<evidence type="ECO:0000256" key="1">
    <source>
        <dbReference type="SAM" id="MobiDB-lite"/>
    </source>
</evidence>
<dbReference type="Proteomes" id="UP000015106">
    <property type="component" value="Chromosome 7"/>
</dbReference>
<proteinExistence type="predicted"/>
<dbReference type="PANTHER" id="PTHR47481">
    <property type="match status" value="1"/>
</dbReference>
<organism evidence="2 3">
    <name type="scientific">Triticum urartu</name>
    <name type="common">Red wild einkorn</name>
    <name type="synonym">Crithodium urartu</name>
    <dbReference type="NCBI Taxonomy" id="4572"/>
    <lineage>
        <taxon>Eukaryota</taxon>
        <taxon>Viridiplantae</taxon>
        <taxon>Streptophyta</taxon>
        <taxon>Embryophyta</taxon>
        <taxon>Tracheophyta</taxon>
        <taxon>Spermatophyta</taxon>
        <taxon>Magnoliopsida</taxon>
        <taxon>Liliopsida</taxon>
        <taxon>Poales</taxon>
        <taxon>Poaceae</taxon>
        <taxon>BOP clade</taxon>
        <taxon>Pooideae</taxon>
        <taxon>Triticodae</taxon>
        <taxon>Triticeae</taxon>
        <taxon>Triticinae</taxon>
        <taxon>Triticum</taxon>
    </lineage>
</organism>
<accession>A0A8R7QWA3</accession>
<feature type="compositionally biased region" description="Low complexity" evidence="1">
    <location>
        <begin position="11"/>
        <end position="33"/>
    </location>
</feature>
<dbReference type="PANTHER" id="PTHR47481:SF31">
    <property type="entry name" value="OS01G0873500 PROTEIN"/>
    <property type="match status" value="1"/>
</dbReference>
<evidence type="ECO:0000313" key="3">
    <source>
        <dbReference type="Proteomes" id="UP000015106"/>
    </source>
</evidence>
<evidence type="ECO:0008006" key="4">
    <source>
        <dbReference type="Google" id="ProtNLM"/>
    </source>
</evidence>
<dbReference type="EnsemblPlants" id="TuG1812G0700001670.01.T01">
    <property type="protein sequence ID" value="TuG1812G0700001670.01.T01.cds246994"/>
    <property type="gene ID" value="TuG1812G0700001670.01"/>
</dbReference>
<sequence>MSTTSIAMSPSTVGAITTTSSSTSASSSTATHTFHGSPPQEKLTRGNFLLWKAIMLPQIKGAQMEHYLNEKSPPPPATLTITKDGKEEQVVNFARTLWYAQQQQLQGYLMGSFPREILSQVATLQTPVEVWRTINDMFAAQSQAQTINTRIELTNLK</sequence>
<dbReference type="AlphaFoldDB" id="A0A8R7QWA3"/>
<reference evidence="2" key="3">
    <citation type="submission" date="2022-06" db="UniProtKB">
        <authorList>
            <consortium name="EnsemblPlants"/>
        </authorList>
    </citation>
    <scope>IDENTIFICATION</scope>
</reference>
<reference evidence="3" key="1">
    <citation type="journal article" date="2013" name="Nature">
        <title>Draft genome of the wheat A-genome progenitor Triticum urartu.</title>
        <authorList>
            <person name="Ling H.Q."/>
            <person name="Zhao S."/>
            <person name="Liu D."/>
            <person name="Wang J."/>
            <person name="Sun H."/>
            <person name="Zhang C."/>
            <person name="Fan H."/>
            <person name="Li D."/>
            <person name="Dong L."/>
            <person name="Tao Y."/>
            <person name="Gao C."/>
            <person name="Wu H."/>
            <person name="Li Y."/>
            <person name="Cui Y."/>
            <person name="Guo X."/>
            <person name="Zheng S."/>
            <person name="Wang B."/>
            <person name="Yu K."/>
            <person name="Liang Q."/>
            <person name="Yang W."/>
            <person name="Lou X."/>
            <person name="Chen J."/>
            <person name="Feng M."/>
            <person name="Jian J."/>
            <person name="Zhang X."/>
            <person name="Luo G."/>
            <person name="Jiang Y."/>
            <person name="Liu J."/>
            <person name="Wang Z."/>
            <person name="Sha Y."/>
            <person name="Zhang B."/>
            <person name="Wu H."/>
            <person name="Tang D."/>
            <person name="Shen Q."/>
            <person name="Xue P."/>
            <person name="Zou S."/>
            <person name="Wang X."/>
            <person name="Liu X."/>
            <person name="Wang F."/>
            <person name="Yang Y."/>
            <person name="An X."/>
            <person name="Dong Z."/>
            <person name="Zhang K."/>
            <person name="Zhang X."/>
            <person name="Luo M.C."/>
            <person name="Dvorak J."/>
            <person name="Tong Y."/>
            <person name="Wang J."/>
            <person name="Yang H."/>
            <person name="Li Z."/>
            <person name="Wang D."/>
            <person name="Zhang A."/>
            <person name="Wang J."/>
        </authorList>
    </citation>
    <scope>NUCLEOTIDE SEQUENCE</scope>
    <source>
        <strain evidence="3">cv. G1812</strain>
    </source>
</reference>
<name>A0A8R7QWA3_TRIUA</name>
<protein>
    <recommendedName>
        <fullName evidence="4">Retrotransposon Copia-like N-terminal domain-containing protein</fullName>
    </recommendedName>
</protein>